<feature type="compositionally biased region" description="Acidic residues" evidence="1">
    <location>
        <begin position="163"/>
        <end position="182"/>
    </location>
</feature>
<feature type="region of interest" description="Disordered" evidence="1">
    <location>
        <begin position="157"/>
        <end position="189"/>
    </location>
</feature>
<dbReference type="AlphaFoldDB" id="J9GE34"/>
<reference evidence="2" key="1">
    <citation type="journal article" date="2012" name="PLoS ONE">
        <title>Gene sets for utilization of primary and secondary nutrition supplies in the distal gut of endangered iberian lynx.</title>
        <authorList>
            <person name="Alcaide M."/>
            <person name="Messina E."/>
            <person name="Richter M."/>
            <person name="Bargiela R."/>
            <person name="Peplies J."/>
            <person name="Huws S.A."/>
            <person name="Newbold C.J."/>
            <person name="Golyshin P.N."/>
            <person name="Simon M.A."/>
            <person name="Lopez G."/>
            <person name="Yakimov M.M."/>
            <person name="Ferrer M."/>
        </authorList>
    </citation>
    <scope>NUCLEOTIDE SEQUENCE</scope>
</reference>
<gene>
    <name evidence="2" type="ORF">EVA_14264</name>
</gene>
<evidence type="ECO:0000256" key="1">
    <source>
        <dbReference type="SAM" id="MobiDB-lite"/>
    </source>
</evidence>
<protein>
    <submittedName>
        <fullName evidence="2">Protein containing DUF177</fullName>
    </submittedName>
</protein>
<dbReference type="Pfam" id="PF02620">
    <property type="entry name" value="YceD"/>
    <property type="match status" value="1"/>
</dbReference>
<proteinExistence type="predicted"/>
<name>J9GE34_9ZZZZ</name>
<comment type="caution">
    <text evidence="2">The sequence shown here is derived from an EMBL/GenBank/DDBJ whole genome shotgun (WGS) entry which is preliminary data.</text>
</comment>
<dbReference type="InterPro" id="IPR003772">
    <property type="entry name" value="YceD"/>
</dbReference>
<evidence type="ECO:0000313" key="2">
    <source>
        <dbReference type="EMBL" id="EJW97629.1"/>
    </source>
</evidence>
<dbReference type="EMBL" id="AMCI01004666">
    <property type="protein sequence ID" value="EJW97629.1"/>
    <property type="molecule type" value="Genomic_DNA"/>
</dbReference>
<organism evidence="2">
    <name type="scientific">gut metagenome</name>
    <dbReference type="NCBI Taxonomy" id="749906"/>
    <lineage>
        <taxon>unclassified sequences</taxon>
        <taxon>metagenomes</taxon>
        <taxon>organismal metagenomes</taxon>
    </lineage>
</organism>
<sequence>MSPELYSIALGKLGKYKVELKNMKADSASYEYVLDNQFFADLDAPEVQKGKLTVTLQVKKSSSGVFLLNFQTDGKVIVLCDRCLDEMELPVSSTDELKVKLGAEFSDEDDMVIVPEEDGYINVAWFMYEFIALSIPMKHIHAPGQCNKGMVGKLSKHLRRSNEEEDEEDEFDLDLPLDDEADNEPKEIDPRWNELKKILDNK</sequence>
<accession>J9GE34</accession>